<dbReference type="Pfam" id="PF03713">
    <property type="entry name" value="DUF305"/>
    <property type="match status" value="1"/>
</dbReference>
<name>A0A5C8NDP8_9ACTN</name>
<dbReference type="RefSeq" id="WP_147687776.1">
    <property type="nucleotide sequence ID" value="NZ_VDUX01000010.1"/>
</dbReference>
<evidence type="ECO:0000313" key="2">
    <source>
        <dbReference type="EMBL" id="TXL56553.1"/>
    </source>
</evidence>
<accession>A0A5C8NDP8</accession>
<dbReference type="InterPro" id="IPR005183">
    <property type="entry name" value="DUF305_CopM-like"/>
</dbReference>
<keyword evidence="3" id="KW-1185">Reference proteome</keyword>
<organism evidence="2 3">
    <name type="scientific">Aeromicrobium terrae</name>
    <dbReference type="NCBI Taxonomy" id="2498846"/>
    <lineage>
        <taxon>Bacteria</taxon>
        <taxon>Bacillati</taxon>
        <taxon>Actinomycetota</taxon>
        <taxon>Actinomycetes</taxon>
        <taxon>Propionibacteriales</taxon>
        <taxon>Nocardioidaceae</taxon>
        <taxon>Aeromicrobium</taxon>
    </lineage>
</organism>
<proteinExistence type="predicted"/>
<dbReference type="EMBL" id="VDUX01000010">
    <property type="protein sequence ID" value="TXL56553.1"/>
    <property type="molecule type" value="Genomic_DNA"/>
</dbReference>
<gene>
    <name evidence="2" type="ORF">FHP06_15530</name>
</gene>
<dbReference type="PANTHER" id="PTHR36933:SF1">
    <property type="entry name" value="SLL0788 PROTEIN"/>
    <property type="match status" value="1"/>
</dbReference>
<evidence type="ECO:0000259" key="1">
    <source>
        <dbReference type="Pfam" id="PF03713"/>
    </source>
</evidence>
<dbReference type="OrthoDB" id="26872at2"/>
<dbReference type="Gene3D" id="1.20.1260.10">
    <property type="match status" value="1"/>
</dbReference>
<sequence>MRLLAPLLAAVLLLAGCGGDTDHNEADIDFAQQMVPHHEQALAMADLVDDAGASAEVRDLAAQVAKNQRPEIRTLKAWLDDWDPPDPPGHGMAHMREDSMMSDFRMNQLAAATGTEFDRLWLKSMIQHHEGAVTMAEREMRDGENSEAIDLAHDITRTQVREIDLMKELLR</sequence>
<dbReference type="InterPro" id="IPR012347">
    <property type="entry name" value="Ferritin-like"/>
</dbReference>
<reference evidence="2 3" key="1">
    <citation type="submission" date="2019-06" db="EMBL/GenBank/DDBJ databases">
        <title>Aeromicrobium sp. nov., isolated from a maize field.</title>
        <authorList>
            <person name="Lin S.-Y."/>
            <person name="Tsai C.-F."/>
            <person name="Young C.-C."/>
        </authorList>
    </citation>
    <scope>NUCLEOTIDE SEQUENCE [LARGE SCALE GENOMIC DNA]</scope>
    <source>
        <strain evidence="2 3">CC-CFT486</strain>
    </source>
</reference>
<comment type="caution">
    <text evidence="2">The sequence shown here is derived from an EMBL/GenBank/DDBJ whole genome shotgun (WGS) entry which is preliminary data.</text>
</comment>
<dbReference type="PROSITE" id="PS51257">
    <property type="entry name" value="PROKAR_LIPOPROTEIN"/>
    <property type="match status" value="1"/>
</dbReference>
<evidence type="ECO:0000313" key="3">
    <source>
        <dbReference type="Proteomes" id="UP000321571"/>
    </source>
</evidence>
<dbReference type="PANTHER" id="PTHR36933">
    <property type="entry name" value="SLL0788 PROTEIN"/>
    <property type="match status" value="1"/>
</dbReference>
<dbReference type="Proteomes" id="UP000321571">
    <property type="component" value="Unassembled WGS sequence"/>
</dbReference>
<protein>
    <submittedName>
        <fullName evidence="2">DUF305 domain-containing protein</fullName>
    </submittedName>
</protein>
<dbReference type="AlphaFoldDB" id="A0A5C8NDP8"/>
<feature type="domain" description="DUF305" evidence="1">
    <location>
        <begin position="27"/>
        <end position="170"/>
    </location>
</feature>